<name>A0A255Z3P1_9PROT</name>
<dbReference type="InterPro" id="IPR026281">
    <property type="entry name" value="HTH_RamB"/>
</dbReference>
<evidence type="ECO:0000313" key="7">
    <source>
        <dbReference type="Proteomes" id="UP000216998"/>
    </source>
</evidence>
<comment type="similarity">
    <text evidence="1">Belongs to the short-chain fatty acyl-CoA assimilation regulator (ScfR) family.</text>
</comment>
<accession>A0A255Z3P1</accession>
<evidence type="ECO:0000256" key="1">
    <source>
        <dbReference type="ARBA" id="ARBA00007227"/>
    </source>
</evidence>
<dbReference type="OrthoDB" id="1123084at2"/>
<evidence type="ECO:0000256" key="4">
    <source>
        <dbReference type="ARBA" id="ARBA00023163"/>
    </source>
</evidence>
<comment type="caution">
    <text evidence="6">The sequence shown here is derived from an EMBL/GenBank/DDBJ whole genome shotgun (WGS) entry which is preliminary data.</text>
</comment>
<keyword evidence="2" id="KW-0805">Transcription regulation</keyword>
<dbReference type="Pfam" id="PF06114">
    <property type="entry name" value="Peptidase_M78"/>
    <property type="match status" value="1"/>
</dbReference>
<reference evidence="6 7" key="1">
    <citation type="submission" date="2017-07" db="EMBL/GenBank/DDBJ databases">
        <title>Niveispirillum cyanobacteriorum sp. nov., isolated from cyanobacterial aggregates in a eutrophic lake.</title>
        <authorList>
            <person name="Cai H."/>
        </authorList>
    </citation>
    <scope>NUCLEOTIDE SEQUENCE [LARGE SCALE GENOMIC DNA]</scope>
    <source>
        <strain evidence="7">TH1-14</strain>
    </source>
</reference>
<dbReference type="InterPro" id="IPR010982">
    <property type="entry name" value="Lambda_DNA-bd_dom_sf"/>
</dbReference>
<keyword evidence="3" id="KW-0238">DNA-binding</keyword>
<keyword evidence="4" id="KW-0804">Transcription</keyword>
<dbReference type="EMBL" id="NOXU01000025">
    <property type="protein sequence ID" value="OYQ35544.1"/>
    <property type="molecule type" value="Genomic_DNA"/>
</dbReference>
<dbReference type="PANTHER" id="PTHR46797:SF23">
    <property type="entry name" value="HTH-TYPE TRANSCRIPTIONAL REGULATOR SUTR"/>
    <property type="match status" value="1"/>
</dbReference>
<dbReference type="SUPFAM" id="SSF47413">
    <property type="entry name" value="lambda repressor-like DNA-binding domains"/>
    <property type="match status" value="1"/>
</dbReference>
<dbReference type="InterPro" id="IPR050807">
    <property type="entry name" value="TransReg_Diox_bact_type"/>
</dbReference>
<dbReference type="RefSeq" id="WP_094455277.1">
    <property type="nucleotide sequence ID" value="NZ_NOXU01000025.1"/>
</dbReference>
<evidence type="ECO:0000256" key="3">
    <source>
        <dbReference type="ARBA" id="ARBA00023125"/>
    </source>
</evidence>
<dbReference type="Pfam" id="PF09856">
    <property type="entry name" value="ScfRs"/>
    <property type="match status" value="1"/>
</dbReference>
<proteinExistence type="inferred from homology"/>
<keyword evidence="7" id="KW-1185">Reference proteome</keyword>
<evidence type="ECO:0000256" key="2">
    <source>
        <dbReference type="ARBA" id="ARBA00023015"/>
    </source>
</evidence>
<dbReference type="AlphaFoldDB" id="A0A255Z3P1"/>
<dbReference type="InterPro" id="IPR018653">
    <property type="entry name" value="ScfR_C"/>
</dbReference>
<evidence type="ECO:0000259" key="5">
    <source>
        <dbReference type="PROSITE" id="PS50943"/>
    </source>
</evidence>
<protein>
    <submittedName>
        <fullName evidence="6">Cro/Cl family transcriptional regulator</fullName>
    </submittedName>
</protein>
<sequence length="473" mass="52587">MSAKIYAGERIRRLRETRGISQAQLATEVGLSTSYLNQIENNQRPLSAAAVIRLSTFFQVEPSHFADDSDTRLASELREVLGDPLFGDASVTFAGIRDAVRAAPAIMGSLLKLYRAYQGLDEEYKALVDKVGGGDAVAGPAAFPYDEVRDFVQQQRNHFETLDHAAEELFEGGHFSKDRLLEHLAQHLADRHGVTIRVSPMLARHDVLWRYDPDDKELLVSEGTPRESRTFFAAHQIALLDFGVEIERLVAEAGLSSIEARSILRVGLANYFAGALILPYKRFLTEAQRMRYDIDRLSAHFNVSFEQVCHRLSTMQRPGMPGVPFYFVKVDMAGNIAKRSSATRFQFARFGGACPLWNVHQAFAQPGRILVQQARMPDGATYLCIARTVVAKGNSYLSRPREAAVGLGCEIAYADQLVYSAGLDLRNVDAAVPIGSNCKVCDREDCRHRAFPPIGKALRVDAHERRVVPYTVS</sequence>
<dbReference type="Pfam" id="PF01381">
    <property type="entry name" value="HTH_3"/>
    <property type="match status" value="1"/>
</dbReference>
<dbReference type="GO" id="GO:0003677">
    <property type="term" value="F:DNA binding"/>
    <property type="evidence" value="ECO:0007669"/>
    <property type="project" value="UniProtKB-KW"/>
</dbReference>
<dbReference type="GO" id="GO:0003700">
    <property type="term" value="F:DNA-binding transcription factor activity"/>
    <property type="evidence" value="ECO:0007669"/>
    <property type="project" value="TreeGrafter"/>
</dbReference>
<dbReference type="GO" id="GO:0005829">
    <property type="term" value="C:cytosol"/>
    <property type="evidence" value="ECO:0007669"/>
    <property type="project" value="TreeGrafter"/>
</dbReference>
<organism evidence="6 7">
    <name type="scientific">Niveispirillum lacus</name>
    <dbReference type="NCBI Taxonomy" id="1981099"/>
    <lineage>
        <taxon>Bacteria</taxon>
        <taxon>Pseudomonadati</taxon>
        <taxon>Pseudomonadota</taxon>
        <taxon>Alphaproteobacteria</taxon>
        <taxon>Rhodospirillales</taxon>
        <taxon>Azospirillaceae</taxon>
        <taxon>Niveispirillum</taxon>
    </lineage>
</organism>
<dbReference type="Gene3D" id="1.10.260.40">
    <property type="entry name" value="lambda repressor-like DNA-binding domains"/>
    <property type="match status" value="1"/>
</dbReference>
<dbReference type="CDD" id="cd00093">
    <property type="entry name" value="HTH_XRE"/>
    <property type="match status" value="1"/>
</dbReference>
<feature type="domain" description="HTH cro/C1-type" evidence="5">
    <location>
        <begin position="11"/>
        <end position="65"/>
    </location>
</feature>
<dbReference type="InterPro" id="IPR010359">
    <property type="entry name" value="IrrE_HExxH"/>
</dbReference>
<dbReference type="InterPro" id="IPR001387">
    <property type="entry name" value="Cro/C1-type_HTH"/>
</dbReference>
<dbReference type="PIRSF" id="PIRSF019251">
    <property type="entry name" value="Rv0465c"/>
    <property type="match status" value="1"/>
</dbReference>
<evidence type="ECO:0000313" key="6">
    <source>
        <dbReference type="EMBL" id="OYQ35544.1"/>
    </source>
</evidence>
<dbReference type="Proteomes" id="UP000216998">
    <property type="component" value="Unassembled WGS sequence"/>
</dbReference>
<dbReference type="SMART" id="SM00530">
    <property type="entry name" value="HTH_XRE"/>
    <property type="match status" value="1"/>
</dbReference>
<dbReference type="PROSITE" id="PS50943">
    <property type="entry name" value="HTH_CROC1"/>
    <property type="match status" value="1"/>
</dbReference>
<gene>
    <name evidence="6" type="ORF">CHU95_07395</name>
</gene>
<dbReference type="PANTHER" id="PTHR46797">
    <property type="entry name" value="HTH-TYPE TRANSCRIPTIONAL REGULATOR"/>
    <property type="match status" value="1"/>
</dbReference>